<proteinExistence type="predicted"/>
<evidence type="ECO:0000313" key="1">
    <source>
        <dbReference type="EMBL" id="EEN54863.1"/>
    </source>
</evidence>
<sequence>MPSVSHTQSESLLTSRVLCADCLKKWLTGDPTSHPSVFKPDVGCRAPPGDAAAGPGLPIGFSVQRLMNVPAYNHYGNWIPRQVLASLFSSAALDKVQGLIEAALTWDGYANCCTSSGKTSQSLPQRRRCTHNSFAAAFGERTAETMGEARYTWLSLEPFGGKFTGLLDRIDVCIS</sequence>
<name>C3YXQ4_BRAFL</name>
<organism>
    <name type="scientific">Branchiostoma floridae</name>
    <name type="common">Florida lancelet</name>
    <name type="synonym">Amphioxus</name>
    <dbReference type="NCBI Taxonomy" id="7739"/>
    <lineage>
        <taxon>Eukaryota</taxon>
        <taxon>Metazoa</taxon>
        <taxon>Chordata</taxon>
        <taxon>Cephalochordata</taxon>
        <taxon>Leptocardii</taxon>
        <taxon>Amphioxiformes</taxon>
        <taxon>Branchiostomatidae</taxon>
        <taxon>Branchiostoma</taxon>
    </lineage>
</organism>
<protein>
    <submittedName>
        <fullName evidence="1">Uncharacterized protein</fullName>
    </submittedName>
</protein>
<dbReference type="AlphaFoldDB" id="C3YXQ4"/>
<gene>
    <name evidence="1" type="ORF">BRAFLDRAFT_74472</name>
</gene>
<dbReference type="InParanoid" id="C3YXQ4"/>
<reference evidence="1" key="1">
    <citation type="journal article" date="2008" name="Nature">
        <title>The amphioxus genome and the evolution of the chordate karyotype.</title>
        <authorList>
            <consortium name="US DOE Joint Genome Institute (JGI-PGF)"/>
            <person name="Putnam N.H."/>
            <person name="Butts T."/>
            <person name="Ferrier D.E.K."/>
            <person name="Furlong R.F."/>
            <person name="Hellsten U."/>
            <person name="Kawashima T."/>
            <person name="Robinson-Rechavi M."/>
            <person name="Shoguchi E."/>
            <person name="Terry A."/>
            <person name="Yu J.-K."/>
            <person name="Benito-Gutierrez E.L."/>
            <person name="Dubchak I."/>
            <person name="Garcia-Fernandez J."/>
            <person name="Gibson-Brown J.J."/>
            <person name="Grigoriev I.V."/>
            <person name="Horton A.C."/>
            <person name="de Jong P.J."/>
            <person name="Jurka J."/>
            <person name="Kapitonov V.V."/>
            <person name="Kohara Y."/>
            <person name="Kuroki Y."/>
            <person name="Lindquist E."/>
            <person name="Lucas S."/>
            <person name="Osoegawa K."/>
            <person name="Pennacchio L.A."/>
            <person name="Salamov A.A."/>
            <person name="Satou Y."/>
            <person name="Sauka-Spengler T."/>
            <person name="Schmutz J."/>
            <person name="Shin-I T."/>
            <person name="Toyoda A."/>
            <person name="Bronner-Fraser M."/>
            <person name="Fujiyama A."/>
            <person name="Holland L.Z."/>
            <person name="Holland P.W.H."/>
            <person name="Satoh N."/>
            <person name="Rokhsar D.S."/>
        </authorList>
    </citation>
    <scope>NUCLEOTIDE SEQUENCE [LARGE SCALE GENOMIC DNA]</scope>
    <source>
        <strain evidence="1">S238N-H82</strain>
        <tissue evidence="1">Testes</tissue>
    </source>
</reference>
<accession>C3YXQ4</accession>
<dbReference type="EMBL" id="GG666563">
    <property type="protein sequence ID" value="EEN54863.1"/>
    <property type="molecule type" value="Genomic_DNA"/>
</dbReference>